<dbReference type="PANTHER" id="PTHR32479:SF19">
    <property type="entry name" value="ANAEROBIC GLYCEROL-3-PHOSPHATE DEHYDROGENASE SUBUNIT C"/>
    <property type="match status" value="1"/>
</dbReference>
<name>A0ABY5VRU2_9ACTN</name>
<sequence>MTAAAVADGPTIAADLGRIVGASNVEIRPAALVPYRTDATFGFAGTPWAAVSTLPGARVVSDQGRCGALHARIGLQDSCHLRNGLGVRDAPRAVLDMLGDYVEIPGAGDCRGAAGTYAILRRRDSQRVLAAKLAAPADLDLDFLVMVNPGGQRQLTTAVRRAGLRTKVVHLAEIVASAQDDHR</sequence>
<evidence type="ECO:0000313" key="1">
    <source>
        <dbReference type="EMBL" id="UWP79806.1"/>
    </source>
</evidence>
<protein>
    <submittedName>
        <fullName evidence="1">(Fe-S)-binding protein</fullName>
    </submittedName>
</protein>
<organism evidence="1 2">
    <name type="scientific">Dactylosporangium fulvum</name>
    <dbReference type="NCBI Taxonomy" id="53359"/>
    <lineage>
        <taxon>Bacteria</taxon>
        <taxon>Bacillati</taxon>
        <taxon>Actinomycetota</taxon>
        <taxon>Actinomycetes</taxon>
        <taxon>Micromonosporales</taxon>
        <taxon>Micromonosporaceae</taxon>
        <taxon>Dactylosporangium</taxon>
    </lineage>
</organism>
<dbReference type="Proteomes" id="UP001059617">
    <property type="component" value="Chromosome"/>
</dbReference>
<proteinExistence type="predicted"/>
<evidence type="ECO:0000313" key="2">
    <source>
        <dbReference type="Proteomes" id="UP001059617"/>
    </source>
</evidence>
<dbReference type="PANTHER" id="PTHR32479">
    <property type="entry name" value="GLYCOLATE OXIDASE IRON-SULFUR SUBUNIT"/>
    <property type="match status" value="1"/>
</dbReference>
<accession>A0ABY5VRU2</accession>
<reference evidence="1" key="1">
    <citation type="submission" date="2021-04" db="EMBL/GenBank/DDBJ databases">
        <authorList>
            <person name="Hartkoorn R.C."/>
            <person name="Beaudoing E."/>
            <person name="Hot D."/>
        </authorList>
    </citation>
    <scope>NUCLEOTIDE SEQUENCE</scope>
    <source>
        <strain evidence="1">NRRL B-16292</strain>
    </source>
</reference>
<dbReference type="EMBL" id="CP073720">
    <property type="protein sequence ID" value="UWP79806.1"/>
    <property type="molecule type" value="Genomic_DNA"/>
</dbReference>
<dbReference type="RefSeq" id="WP_259857564.1">
    <property type="nucleotide sequence ID" value="NZ_BAAAST010000001.1"/>
</dbReference>
<keyword evidence="2" id="KW-1185">Reference proteome</keyword>
<gene>
    <name evidence="1" type="ORF">Dfulv_32190</name>
</gene>
<reference evidence="1" key="2">
    <citation type="submission" date="2022-09" db="EMBL/GenBank/DDBJ databases">
        <title>Biosynthetic gene clusters of Dactylosporangioum fulvum.</title>
        <authorList>
            <person name="Caradec T."/>
        </authorList>
    </citation>
    <scope>NUCLEOTIDE SEQUENCE</scope>
    <source>
        <strain evidence="1">NRRL B-16292</strain>
    </source>
</reference>